<dbReference type="Gene3D" id="3.40.50.1390">
    <property type="entry name" value="Resolvase, N-terminal catalytic domain"/>
    <property type="match status" value="1"/>
</dbReference>
<accession>A0A942TBG7</accession>
<feature type="domain" description="Recombinase" evidence="3">
    <location>
        <begin position="175"/>
        <end position="306"/>
    </location>
</feature>
<dbReference type="PANTHER" id="PTHR30461:SF23">
    <property type="entry name" value="DNA RECOMBINASE-RELATED"/>
    <property type="match status" value="1"/>
</dbReference>
<dbReference type="InterPro" id="IPR038109">
    <property type="entry name" value="DNA_bind_recomb_sf"/>
</dbReference>
<dbReference type="Gene3D" id="3.90.1750.20">
    <property type="entry name" value="Putative Large Serine Recombinase, Chain B, Domain 2"/>
    <property type="match status" value="1"/>
</dbReference>
<dbReference type="InterPro" id="IPR025827">
    <property type="entry name" value="Zn_ribbon_recom_dom"/>
</dbReference>
<feature type="coiled-coil region" evidence="1">
    <location>
        <begin position="444"/>
        <end position="478"/>
    </location>
</feature>
<dbReference type="InterPro" id="IPR011109">
    <property type="entry name" value="DNA_bind_recombinase_dom"/>
</dbReference>
<dbReference type="AlphaFoldDB" id="A0A942TBG7"/>
<dbReference type="InterPro" id="IPR006119">
    <property type="entry name" value="Resolv_N"/>
</dbReference>
<dbReference type="CDD" id="cd00338">
    <property type="entry name" value="Ser_Recombinase"/>
    <property type="match status" value="1"/>
</dbReference>
<dbReference type="Pfam" id="PF07508">
    <property type="entry name" value="Recombinase"/>
    <property type="match status" value="1"/>
</dbReference>
<dbReference type="PANTHER" id="PTHR30461">
    <property type="entry name" value="DNA-INVERTASE FROM LAMBDOID PROPHAGE"/>
    <property type="match status" value="1"/>
</dbReference>
<dbReference type="Pfam" id="PF00239">
    <property type="entry name" value="Resolvase"/>
    <property type="match status" value="1"/>
</dbReference>
<organism evidence="4 5">
    <name type="scientific">Lederbergia citri</name>
    <dbReference type="NCBI Taxonomy" id="2833580"/>
    <lineage>
        <taxon>Bacteria</taxon>
        <taxon>Bacillati</taxon>
        <taxon>Bacillota</taxon>
        <taxon>Bacilli</taxon>
        <taxon>Bacillales</taxon>
        <taxon>Bacillaceae</taxon>
        <taxon>Lederbergia</taxon>
    </lineage>
</organism>
<evidence type="ECO:0000259" key="3">
    <source>
        <dbReference type="PROSITE" id="PS51737"/>
    </source>
</evidence>
<dbReference type="InterPro" id="IPR036162">
    <property type="entry name" value="Resolvase-like_N_sf"/>
</dbReference>
<dbReference type="RefSeq" id="WP_213123815.1">
    <property type="nucleotide sequence ID" value="NZ_JAGYPG010000001.1"/>
</dbReference>
<dbReference type="SMART" id="SM00857">
    <property type="entry name" value="Resolvase"/>
    <property type="match status" value="1"/>
</dbReference>
<dbReference type="PROSITE" id="PS51737">
    <property type="entry name" value="RECOMBINASE_DNA_BIND"/>
    <property type="match status" value="1"/>
</dbReference>
<proteinExistence type="predicted"/>
<evidence type="ECO:0000313" key="5">
    <source>
        <dbReference type="Proteomes" id="UP000681414"/>
    </source>
</evidence>
<gene>
    <name evidence="4" type="ORF">KHA97_06130</name>
</gene>
<dbReference type="EMBL" id="JAGYPG010000001">
    <property type="protein sequence ID" value="MBS4194650.1"/>
    <property type="molecule type" value="Genomic_DNA"/>
</dbReference>
<keyword evidence="1" id="KW-0175">Coiled coil</keyword>
<keyword evidence="5" id="KW-1185">Reference proteome</keyword>
<dbReference type="Pfam" id="PF13408">
    <property type="entry name" value="Zn_ribbon_recom"/>
    <property type="match status" value="1"/>
</dbReference>
<evidence type="ECO:0000259" key="2">
    <source>
        <dbReference type="PROSITE" id="PS51736"/>
    </source>
</evidence>
<feature type="domain" description="Resolvase/invertase-type recombinase catalytic" evidence="2">
    <location>
        <begin position="3"/>
        <end position="167"/>
    </location>
</feature>
<evidence type="ECO:0000256" key="1">
    <source>
        <dbReference type="SAM" id="Coils"/>
    </source>
</evidence>
<sequence>MKKVAVYTRVSTKKDEQALSFKSQNEYYTDYCIKKGYDLVKLYADKGLSATSARREEFLFMIHDAGIDYKDMGDGRSFFKASTREPLFNLIIVKDHTRFSRNSTDGMELAKQLQEKNVSILFESSGLMTGEPNWEFTLDLLFNMAEQESRSLSQKVSWGKRVRAEQGIYHMTRLSLGYGDRDEYGNYTINEDEAEIVKKIFYMYTREDDPSKRIGTTRIAKYLNSFGVPTKENKKWSSDKVLRILRDTKYYGDVYVQRTTRKQITSSKRTERDKEDWVLIENAVPPIIDKKTYDLTQKIIKENTISHDGQIKGVKKYRDDIYFRKIECGTCGTHFVRHSKIKKVNDENEIHYLYMCESRRKHGDCNQRGISEGVLTRNIASIDGETIRTLSKKFAREEEVFNIILNRIKIVEEVIREVHESIDKKIAEIIEEKNKIFEQIMSIGTEAKSIVKLLNEKVETLENELLNLSQQRNKYDKNMLTRFERDLRKKYDEVIKFSKRERFPLNEIIKLIKKIIVHPNKEFTVILSSPSVNGFYNELHNLQKSIYKLGVKIPAQVGGAFAIFHINDDLKLHFKY</sequence>
<evidence type="ECO:0000313" key="4">
    <source>
        <dbReference type="EMBL" id="MBS4194650.1"/>
    </source>
</evidence>
<comment type="caution">
    <text evidence="4">The sequence shown here is derived from an EMBL/GenBank/DDBJ whole genome shotgun (WGS) entry which is preliminary data.</text>
</comment>
<dbReference type="Proteomes" id="UP000681414">
    <property type="component" value="Unassembled WGS sequence"/>
</dbReference>
<dbReference type="SUPFAM" id="SSF53041">
    <property type="entry name" value="Resolvase-like"/>
    <property type="match status" value="1"/>
</dbReference>
<protein>
    <submittedName>
        <fullName evidence="4">Recombinase family protein</fullName>
    </submittedName>
</protein>
<reference evidence="4 5" key="1">
    <citation type="submission" date="2021-05" db="EMBL/GenBank/DDBJ databases">
        <title>Novel Bacillus species.</title>
        <authorList>
            <person name="Liu G."/>
        </authorList>
    </citation>
    <scope>NUCLEOTIDE SEQUENCE [LARGE SCALE GENOMIC DNA]</scope>
    <source>
        <strain evidence="5">FJAT-49780</strain>
    </source>
</reference>
<dbReference type="GO" id="GO:0000150">
    <property type="term" value="F:DNA strand exchange activity"/>
    <property type="evidence" value="ECO:0007669"/>
    <property type="project" value="InterPro"/>
</dbReference>
<dbReference type="PROSITE" id="PS51736">
    <property type="entry name" value="RECOMBINASES_3"/>
    <property type="match status" value="1"/>
</dbReference>
<dbReference type="InterPro" id="IPR050639">
    <property type="entry name" value="SSR_resolvase"/>
</dbReference>
<dbReference type="GO" id="GO:0003677">
    <property type="term" value="F:DNA binding"/>
    <property type="evidence" value="ECO:0007669"/>
    <property type="project" value="InterPro"/>
</dbReference>
<name>A0A942TBG7_9BACI</name>